<keyword evidence="1" id="KW-0812">Transmembrane</keyword>
<keyword evidence="1" id="KW-0472">Membrane</keyword>
<accession>A0A0P0Z312</accession>
<evidence type="ECO:0000313" key="2">
    <source>
        <dbReference type="EMBL" id="BAT28484.1"/>
    </source>
</evidence>
<feature type="transmembrane region" description="Helical" evidence="1">
    <location>
        <begin position="48"/>
        <end position="67"/>
    </location>
</feature>
<evidence type="ECO:0000256" key="1">
    <source>
        <dbReference type="SAM" id="Phobius"/>
    </source>
</evidence>
<protein>
    <submittedName>
        <fullName evidence="2">Uncharacterized protein</fullName>
    </submittedName>
</protein>
<reference evidence="2" key="1">
    <citation type="journal article" date="2015" name="Proc. Natl. Acad. Sci. U.S.A.">
        <title>Bacterial clade with the ribosomal RNA operon on a small plasmid rather than the chromosome.</title>
        <authorList>
            <person name="Anda M."/>
            <person name="Ohtsubo Y."/>
            <person name="Okubo T."/>
            <person name="Sugawara M."/>
            <person name="Nagata Y."/>
            <person name="Tsuda M."/>
            <person name="Minamisawa K."/>
            <person name="Mitsui H."/>
        </authorList>
    </citation>
    <scope>NUCLEOTIDE SEQUENCE</scope>
    <source>
        <strain evidence="2">JCM 14755</strain>
    </source>
</reference>
<dbReference type="EMBL" id="LC066377">
    <property type="protein sequence ID" value="BAT28484.1"/>
    <property type="molecule type" value="Genomic_DNA"/>
</dbReference>
<sequence>MRTALLLRATHDMTGEGPAPFRTNSIEPAQDRHREVAMSSMVEFFGDFSLQFYLGLAAAVLLSIFGGD</sequence>
<organism evidence="2">
    <name type="scientific">Aureimonas frigidaquae</name>
    <dbReference type="NCBI Taxonomy" id="424757"/>
    <lineage>
        <taxon>Bacteria</taxon>
        <taxon>Pseudomonadati</taxon>
        <taxon>Pseudomonadota</taxon>
        <taxon>Alphaproteobacteria</taxon>
        <taxon>Hyphomicrobiales</taxon>
        <taxon>Aurantimonadaceae</taxon>
        <taxon>Aureimonas</taxon>
    </lineage>
</organism>
<dbReference type="AlphaFoldDB" id="A0A0P0Z312"/>
<name>A0A0P0Z312_9HYPH</name>
<proteinExistence type="predicted"/>
<keyword evidence="1" id="KW-1133">Transmembrane helix</keyword>